<organism evidence="1 2">
    <name type="scientific">Trichinella pseudospiralis</name>
    <name type="common">Parasitic roundworm</name>
    <dbReference type="NCBI Taxonomy" id="6337"/>
    <lineage>
        <taxon>Eukaryota</taxon>
        <taxon>Metazoa</taxon>
        <taxon>Ecdysozoa</taxon>
        <taxon>Nematoda</taxon>
        <taxon>Enoplea</taxon>
        <taxon>Dorylaimia</taxon>
        <taxon>Trichinellida</taxon>
        <taxon>Trichinellidae</taxon>
        <taxon>Trichinella</taxon>
    </lineage>
</organism>
<keyword evidence="2" id="KW-1185">Reference proteome</keyword>
<evidence type="ECO:0000313" key="1">
    <source>
        <dbReference type="EMBL" id="KRY92935.1"/>
    </source>
</evidence>
<reference evidence="1 2" key="1">
    <citation type="submission" date="2015-01" db="EMBL/GenBank/DDBJ databases">
        <title>Evolution of Trichinella species and genotypes.</title>
        <authorList>
            <person name="Korhonen P.K."/>
            <person name="Edoardo P."/>
            <person name="Giuseppe L.R."/>
            <person name="Gasser R.B."/>
        </authorList>
    </citation>
    <scope>NUCLEOTIDE SEQUENCE [LARGE SCALE GENOMIC DNA]</scope>
    <source>
        <strain evidence="1">ISS470</strain>
    </source>
</reference>
<gene>
    <name evidence="1" type="ORF">T4D_10899</name>
</gene>
<comment type="caution">
    <text evidence="1">The sequence shown here is derived from an EMBL/GenBank/DDBJ whole genome shotgun (WGS) entry which is preliminary data.</text>
</comment>
<proteinExistence type="predicted"/>
<name>A0A0V1G3N1_TRIPS</name>
<protein>
    <submittedName>
        <fullName evidence="1">Uncharacterized protein</fullName>
    </submittedName>
</protein>
<accession>A0A0V1G3N1</accession>
<dbReference type="Proteomes" id="UP000054995">
    <property type="component" value="Unassembled WGS sequence"/>
</dbReference>
<sequence>MHVVKKWMFRSSFDLSITETPSKLMAISTRPISATIADVHSTSADLCETSNDCKLALTTSIQFFVIKILPDKSLII</sequence>
<dbReference type="EMBL" id="JYDT01000004">
    <property type="protein sequence ID" value="KRY92935.1"/>
    <property type="molecule type" value="Genomic_DNA"/>
</dbReference>
<evidence type="ECO:0000313" key="2">
    <source>
        <dbReference type="Proteomes" id="UP000054995"/>
    </source>
</evidence>